<dbReference type="AlphaFoldDB" id="A0A3B1CNS4"/>
<proteinExistence type="predicted"/>
<dbReference type="EMBL" id="UOGH01000142">
    <property type="protein sequence ID" value="VAX29952.1"/>
    <property type="molecule type" value="Genomic_DNA"/>
</dbReference>
<accession>A0A3B1CNS4</accession>
<reference evidence="1" key="1">
    <citation type="submission" date="2018-06" db="EMBL/GenBank/DDBJ databases">
        <authorList>
            <person name="Zhirakovskaya E."/>
        </authorList>
    </citation>
    <scope>NUCLEOTIDE SEQUENCE</scope>
</reference>
<protein>
    <submittedName>
        <fullName evidence="1">Additional periplasmic component NikK of nickel ECF transporter</fullName>
    </submittedName>
</protein>
<evidence type="ECO:0000313" key="1">
    <source>
        <dbReference type="EMBL" id="VAX29952.1"/>
    </source>
</evidence>
<organism evidence="1">
    <name type="scientific">hydrothermal vent metagenome</name>
    <dbReference type="NCBI Taxonomy" id="652676"/>
    <lineage>
        <taxon>unclassified sequences</taxon>
        <taxon>metagenomes</taxon>
        <taxon>ecological metagenomes</taxon>
    </lineage>
</organism>
<sequence>MKRAFFKTFLITLLMLTPISLAWAHFGVIIPSDDIVSKEDSKKIELQVKFIHPFEGHYMEMARPKAFGVMVNGKKHDLLPTLKKKTVKGFSTWEATYRIRRPGDHVFYVEPAPYWEPAEESFIIHYSKVIVDALTLETGWDAEIGLKTEIVPLTRPYGLWAGNVFQGIVKVDGKPVPHSEVEVEYYNEGGKIKPPAEPYITQVVKADKNGVFTYAMPIAGWWGFAALNTADFRLKHKGKEYPVEIGAVIWVKTREMK</sequence>
<gene>
    <name evidence="1" type="ORF">MNBD_NITROSPIRAE02-1605</name>
</gene>
<dbReference type="Pfam" id="PF10670">
    <property type="entry name" value="DUF4198"/>
    <property type="match status" value="1"/>
</dbReference>
<dbReference type="InterPro" id="IPR019613">
    <property type="entry name" value="DUF4198"/>
</dbReference>
<name>A0A3B1CNS4_9ZZZZ</name>